<gene>
    <name evidence="3" type="ORF">RFULGI_LOCUS7877</name>
</gene>
<dbReference type="PANTHER" id="PTHR16019">
    <property type="entry name" value="SYNAPSE-ASSOCIATED PROTEIN"/>
    <property type="match status" value="1"/>
</dbReference>
<dbReference type="GO" id="GO:0005634">
    <property type="term" value="C:nucleus"/>
    <property type="evidence" value="ECO:0007669"/>
    <property type="project" value="TreeGrafter"/>
</dbReference>
<evidence type="ECO:0000259" key="2">
    <source>
        <dbReference type="PROSITE" id="PS50858"/>
    </source>
</evidence>
<dbReference type="OrthoDB" id="47923at2759"/>
<accession>A0A9N9DH43</accession>
<evidence type="ECO:0000313" key="4">
    <source>
        <dbReference type="Proteomes" id="UP000789396"/>
    </source>
</evidence>
<reference evidence="3" key="1">
    <citation type="submission" date="2021-06" db="EMBL/GenBank/DDBJ databases">
        <authorList>
            <person name="Kallberg Y."/>
            <person name="Tangrot J."/>
            <person name="Rosling A."/>
        </authorList>
    </citation>
    <scope>NUCLEOTIDE SEQUENCE</scope>
    <source>
        <strain evidence="3">IN212</strain>
    </source>
</reference>
<comment type="caution">
    <text evidence="3">The sequence shown here is derived from an EMBL/GenBank/DDBJ whole genome shotgun (WGS) entry which is preliminary data.</text>
</comment>
<protein>
    <submittedName>
        <fullName evidence="3">6466_t:CDS:1</fullName>
    </submittedName>
</protein>
<feature type="domain" description="BSD" evidence="2">
    <location>
        <begin position="167"/>
        <end position="221"/>
    </location>
</feature>
<feature type="compositionally biased region" description="Basic and acidic residues" evidence="1">
    <location>
        <begin position="302"/>
        <end position="311"/>
    </location>
</feature>
<feature type="compositionally biased region" description="Acidic residues" evidence="1">
    <location>
        <begin position="292"/>
        <end position="301"/>
    </location>
</feature>
<dbReference type="GO" id="GO:0005794">
    <property type="term" value="C:Golgi apparatus"/>
    <property type="evidence" value="ECO:0007669"/>
    <property type="project" value="TreeGrafter"/>
</dbReference>
<dbReference type="PROSITE" id="PS50858">
    <property type="entry name" value="BSD"/>
    <property type="match status" value="1"/>
</dbReference>
<dbReference type="SMART" id="SM00751">
    <property type="entry name" value="BSD"/>
    <property type="match status" value="1"/>
</dbReference>
<sequence>MELPAAVKNIELPASVKNIELPASVKNIELPDAVKNIELPSVVKNVPNVVKNVPTVVMNNVPDVMKNIQVPVNLNTQIFSAFTSVASLTKSIQQKVDETTKNMQQQHQEFMKQVKEETLEPKTGTELFITLSEAVPPWIGLPDEDELKDRILALSLDKRNFTIPPPENTNFQFDLNIYSQTALATLKADSRLNRLRFELVPRIVSEPIFWRNYFYRVSLIKQTALGSIDGVVLENEVFSKNSTEILESMPNENKDKENHDPSNKEVLFDVTKGEDAWIEDFNSAAALVGSDGDAEEPENWEEQLKEHLSLT</sequence>
<organism evidence="3 4">
    <name type="scientific">Racocetra fulgida</name>
    <dbReference type="NCBI Taxonomy" id="60492"/>
    <lineage>
        <taxon>Eukaryota</taxon>
        <taxon>Fungi</taxon>
        <taxon>Fungi incertae sedis</taxon>
        <taxon>Mucoromycota</taxon>
        <taxon>Glomeromycotina</taxon>
        <taxon>Glomeromycetes</taxon>
        <taxon>Diversisporales</taxon>
        <taxon>Gigasporaceae</taxon>
        <taxon>Racocetra</taxon>
    </lineage>
</organism>
<dbReference type="GO" id="GO:0038203">
    <property type="term" value="P:TORC2 signaling"/>
    <property type="evidence" value="ECO:0007669"/>
    <property type="project" value="TreeGrafter"/>
</dbReference>
<evidence type="ECO:0000313" key="3">
    <source>
        <dbReference type="EMBL" id="CAG8635351.1"/>
    </source>
</evidence>
<dbReference type="EMBL" id="CAJVPZ010011977">
    <property type="protein sequence ID" value="CAG8635351.1"/>
    <property type="molecule type" value="Genomic_DNA"/>
</dbReference>
<dbReference type="Proteomes" id="UP000789396">
    <property type="component" value="Unassembled WGS sequence"/>
</dbReference>
<proteinExistence type="predicted"/>
<dbReference type="Pfam" id="PF03909">
    <property type="entry name" value="BSD"/>
    <property type="match status" value="1"/>
</dbReference>
<dbReference type="InterPro" id="IPR035925">
    <property type="entry name" value="BSD_dom_sf"/>
</dbReference>
<dbReference type="SUPFAM" id="SSF140383">
    <property type="entry name" value="BSD domain-like"/>
    <property type="match status" value="1"/>
</dbReference>
<dbReference type="InterPro" id="IPR005607">
    <property type="entry name" value="BSD_dom"/>
</dbReference>
<name>A0A9N9DH43_9GLOM</name>
<evidence type="ECO:0000256" key="1">
    <source>
        <dbReference type="SAM" id="MobiDB-lite"/>
    </source>
</evidence>
<dbReference type="PANTHER" id="PTHR16019:SF6">
    <property type="entry name" value="SYNAPSE-ASSOCIATED PROTEIN 1"/>
    <property type="match status" value="1"/>
</dbReference>
<keyword evidence="4" id="KW-1185">Reference proteome</keyword>
<dbReference type="InterPro" id="IPR051494">
    <property type="entry name" value="BSD_domain-containing"/>
</dbReference>
<dbReference type="AlphaFoldDB" id="A0A9N9DH43"/>
<feature type="region of interest" description="Disordered" evidence="1">
    <location>
        <begin position="289"/>
        <end position="311"/>
    </location>
</feature>
<dbReference type="Gene3D" id="1.10.3970.10">
    <property type="entry name" value="BSD domain"/>
    <property type="match status" value="1"/>
</dbReference>